<dbReference type="EMBL" id="JAULSW010000001">
    <property type="protein sequence ID" value="KAK3393850.1"/>
    <property type="molecule type" value="Genomic_DNA"/>
</dbReference>
<keyword evidence="1" id="KW-0812">Transmembrane</keyword>
<feature type="transmembrane region" description="Helical" evidence="1">
    <location>
        <begin position="475"/>
        <end position="499"/>
    </location>
</feature>
<dbReference type="Proteomes" id="UP001285441">
    <property type="component" value="Unassembled WGS sequence"/>
</dbReference>
<evidence type="ECO:0000313" key="2">
    <source>
        <dbReference type="EMBL" id="KAK3393850.1"/>
    </source>
</evidence>
<feature type="transmembrane region" description="Helical" evidence="1">
    <location>
        <begin position="99"/>
        <end position="119"/>
    </location>
</feature>
<keyword evidence="1" id="KW-0472">Membrane</keyword>
<comment type="caution">
    <text evidence="2">The sequence shown here is derived from an EMBL/GenBank/DDBJ whole genome shotgun (WGS) entry which is preliminary data.</text>
</comment>
<name>A0AAE0U7W4_9PEZI</name>
<sequence>MAWKAGPIFHQTASHFCGTLLSTALFIFLSWYVQLAISARAESKNGRSLAEPLKIDDSTTLSILRALQGLMSAMSSVALDKSFQLWHFYLTLQPNGLGYISSLALSPATGAWGTADIAVRGRLYPAGLLGLSRMMLVAMVWLAGLVLFFQIAFVTVYDKTFSYPVTAGVGPFNGSYVRPLLDFMRSLQPDYPYDTLPYSYYAAAYNLVGNQMFSTSSPAKDCPTNDCYCYLLSGGIIYATPWIPQGYEQYPLVKLDNVPSVQVDFAPMPIGHVFSDSDCDVFGQNGIQVGVRVCVNYSASSGALNAGLFVCNNGTGMSSNECIATNPPSNITTSFRLATRQATIVSSRSNFSIVSVDDLTNPIPTFMAEDEVAAYRHAQRWLLNFTAADIPAPSSIAQGFWGAGLGGQLENPSSYGTLLQSFQSLLVFPLWLFNANNFGNPDLQVNTMISTLPPQFYTRASIVTPYKIVGFNPTMFALFLAFQGLTLAFIWAVLLWVWFRPGTNGMPFISSFPAFDAMFKMKVASAGDWDPKELDVSKAGDGEILRTTKDFRIYSILTSMGEDDSAISSTYTKSSAGPIDVKVRQLHVSADEVGSRLEEKTERGELK</sequence>
<proteinExistence type="predicted"/>
<reference evidence="2" key="1">
    <citation type="journal article" date="2023" name="Mol. Phylogenet. Evol.">
        <title>Genome-scale phylogeny and comparative genomics of the fungal order Sordariales.</title>
        <authorList>
            <person name="Hensen N."/>
            <person name="Bonometti L."/>
            <person name="Westerberg I."/>
            <person name="Brannstrom I.O."/>
            <person name="Guillou S."/>
            <person name="Cros-Aarteil S."/>
            <person name="Calhoun S."/>
            <person name="Haridas S."/>
            <person name="Kuo A."/>
            <person name="Mondo S."/>
            <person name="Pangilinan J."/>
            <person name="Riley R."/>
            <person name="LaButti K."/>
            <person name="Andreopoulos B."/>
            <person name="Lipzen A."/>
            <person name="Chen C."/>
            <person name="Yan M."/>
            <person name="Daum C."/>
            <person name="Ng V."/>
            <person name="Clum A."/>
            <person name="Steindorff A."/>
            <person name="Ohm R.A."/>
            <person name="Martin F."/>
            <person name="Silar P."/>
            <person name="Natvig D.O."/>
            <person name="Lalanne C."/>
            <person name="Gautier V."/>
            <person name="Ament-Velasquez S.L."/>
            <person name="Kruys A."/>
            <person name="Hutchinson M.I."/>
            <person name="Powell A.J."/>
            <person name="Barry K."/>
            <person name="Miller A.N."/>
            <person name="Grigoriev I.V."/>
            <person name="Debuchy R."/>
            <person name="Gladieux P."/>
            <person name="Hiltunen Thoren M."/>
            <person name="Johannesson H."/>
        </authorList>
    </citation>
    <scope>NUCLEOTIDE SEQUENCE</scope>
    <source>
        <strain evidence="2">CBS 232.78</strain>
    </source>
</reference>
<keyword evidence="3" id="KW-1185">Reference proteome</keyword>
<reference evidence="2" key="2">
    <citation type="submission" date="2023-06" db="EMBL/GenBank/DDBJ databases">
        <authorList>
            <consortium name="Lawrence Berkeley National Laboratory"/>
            <person name="Haridas S."/>
            <person name="Hensen N."/>
            <person name="Bonometti L."/>
            <person name="Westerberg I."/>
            <person name="Brannstrom I.O."/>
            <person name="Guillou S."/>
            <person name="Cros-Aarteil S."/>
            <person name="Calhoun S."/>
            <person name="Kuo A."/>
            <person name="Mondo S."/>
            <person name="Pangilinan J."/>
            <person name="Riley R."/>
            <person name="LaButti K."/>
            <person name="Andreopoulos B."/>
            <person name="Lipzen A."/>
            <person name="Chen C."/>
            <person name="Yanf M."/>
            <person name="Daum C."/>
            <person name="Ng V."/>
            <person name="Clum A."/>
            <person name="Steindorff A."/>
            <person name="Ohm R."/>
            <person name="Martin F."/>
            <person name="Silar P."/>
            <person name="Natvig D."/>
            <person name="Lalanne C."/>
            <person name="Gautier V."/>
            <person name="Ament-velasquez S.L."/>
            <person name="Kruys A."/>
            <person name="Hutchinson M.I."/>
            <person name="Powell A.J."/>
            <person name="Barry K."/>
            <person name="Miller A.N."/>
            <person name="Grigoriev I.V."/>
            <person name="Debuchy R."/>
            <person name="Gladieux P."/>
            <person name="Thoren M.H."/>
            <person name="Johannesson H."/>
        </authorList>
    </citation>
    <scope>NUCLEOTIDE SEQUENCE</scope>
    <source>
        <strain evidence="2">CBS 232.78</strain>
    </source>
</reference>
<protein>
    <submittedName>
        <fullName evidence="2">Uncharacterized protein</fullName>
    </submittedName>
</protein>
<feature type="transmembrane region" description="Helical" evidence="1">
    <location>
        <begin position="20"/>
        <end position="39"/>
    </location>
</feature>
<organism evidence="2 3">
    <name type="scientific">Podospora didyma</name>
    <dbReference type="NCBI Taxonomy" id="330526"/>
    <lineage>
        <taxon>Eukaryota</taxon>
        <taxon>Fungi</taxon>
        <taxon>Dikarya</taxon>
        <taxon>Ascomycota</taxon>
        <taxon>Pezizomycotina</taxon>
        <taxon>Sordariomycetes</taxon>
        <taxon>Sordariomycetidae</taxon>
        <taxon>Sordariales</taxon>
        <taxon>Podosporaceae</taxon>
        <taxon>Podospora</taxon>
    </lineage>
</organism>
<keyword evidence="1" id="KW-1133">Transmembrane helix</keyword>
<dbReference type="AlphaFoldDB" id="A0AAE0U7W4"/>
<gene>
    <name evidence="2" type="ORF">B0H63DRAFT_505672</name>
</gene>
<evidence type="ECO:0000256" key="1">
    <source>
        <dbReference type="SAM" id="Phobius"/>
    </source>
</evidence>
<evidence type="ECO:0000313" key="3">
    <source>
        <dbReference type="Proteomes" id="UP001285441"/>
    </source>
</evidence>
<feature type="transmembrane region" description="Helical" evidence="1">
    <location>
        <begin position="131"/>
        <end position="153"/>
    </location>
</feature>
<accession>A0AAE0U7W4</accession>